<evidence type="ECO:0000313" key="1">
    <source>
        <dbReference type="EMBL" id="PJG82321.1"/>
    </source>
</evidence>
<sequence>MIYELRTKLNYKIRYTTINTNPIEISVIVTPDFNGYNQGGNECTVFDFLALYEKMDKNSSYYPITCECGFPDDAGIYAPISQKLTETEIYWDIPITDYPYTLSPEYSKLENGTLRIIFNKQQYQQTTKQIVTLLKSFIESGIEISTIKAEDFISVYSGANYFTEVINPLIIQNTQLTHIKLHELHPYGGIDIEKIFD</sequence>
<protein>
    <submittedName>
        <fullName evidence="1">Uncharacterized protein</fullName>
    </submittedName>
</protein>
<keyword evidence="2" id="KW-1185">Reference proteome</keyword>
<dbReference type="Proteomes" id="UP000230282">
    <property type="component" value="Unassembled WGS sequence"/>
</dbReference>
<dbReference type="RefSeq" id="WP_100297344.1">
    <property type="nucleotide sequence ID" value="NZ_PHGZ01000023.1"/>
</dbReference>
<name>A0A2M8RTV3_9PAST</name>
<comment type="caution">
    <text evidence="1">The sequence shown here is derived from an EMBL/GenBank/DDBJ whole genome shotgun (WGS) entry which is preliminary data.</text>
</comment>
<gene>
    <name evidence="1" type="ORF">CVP04_09845</name>
</gene>
<proteinExistence type="predicted"/>
<organism evidence="1 2">
    <name type="scientific">Caviibacterium pharyngocola</name>
    <dbReference type="NCBI Taxonomy" id="28159"/>
    <lineage>
        <taxon>Bacteria</taxon>
        <taxon>Pseudomonadati</taxon>
        <taxon>Pseudomonadota</taxon>
        <taxon>Gammaproteobacteria</taxon>
        <taxon>Pasteurellales</taxon>
        <taxon>Pasteurellaceae</taxon>
        <taxon>Caviibacterium</taxon>
    </lineage>
</organism>
<dbReference type="EMBL" id="PHGZ01000023">
    <property type="protein sequence ID" value="PJG82321.1"/>
    <property type="molecule type" value="Genomic_DNA"/>
</dbReference>
<dbReference type="AlphaFoldDB" id="A0A2M8RTV3"/>
<reference evidence="1 2" key="1">
    <citation type="submission" date="2017-11" db="EMBL/GenBank/DDBJ databases">
        <title>Reclassification of Bisgaard taxon 5 as Caviibacterium pharyngocola gen. nov., sp. nov.</title>
        <authorList>
            <person name="Christensen H."/>
        </authorList>
    </citation>
    <scope>NUCLEOTIDE SEQUENCE [LARGE SCALE GENOMIC DNA]</scope>
    <source>
        <strain evidence="1 2">7_3</strain>
    </source>
</reference>
<evidence type="ECO:0000313" key="2">
    <source>
        <dbReference type="Proteomes" id="UP000230282"/>
    </source>
</evidence>
<dbReference type="OrthoDB" id="5678902at2"/>
<accession>A0A2M8RTV3</accession>